<gene>
    <name evidence="5" type="ORF">D187_000183</name>
</gene>
<feature type="region of interest" description="Disordered" evidence="2">
    <location>
        <begin position="1167"/>
        <end position="1202"/>
    </location>
</feature>
<sequence length="1359" mass="151821">MPAAKHFDPLLGIDIHLIQPPGGVPPVPIPHPHIGMVFDPMDYVPILGATVLVGGVPRAQAGTSGIALPPHIPMGGVFIKPPANESEVFMGSSTVSVDGDAFSHLALPALSCQDIGMPPIPRLKKKKTVNSLVLPTTMVLSIPVPVVVGGPPTVSLMALGMRAGMALLGAMVSKLKKMRAARKSQNGVHCNGGHPVDVITGANFDEFVDARSAPPGLFCWQRRYTTAHADRQGVLGWGFRHEYQHTLHLLRQAWRYEDARGRVIDFEPLKEGERETKRHGVVLRRLDGRQYEISEGWAPRLILQAAEGEDIARLRFVRSAEAELELRHVGERLSEITERSPRERCRYRFVHDLAGRLTEVLRVQSSGTRRVARYEYDRHGHLIVSEDAEGGRHEYLYDEAHRWTRMRTPTGYSFWWRYDAQGRCTETSGEDGLWWARFEYDPEKRESRVAERQGGVSTFQYDENLTLRKRIDPYGGALVREVDVDGRVLREVDSGGRVTQMVYDAHGALVGRADPYRRQLPSPELMPRSPPLRRYFYPETPRGFLLGSGLDVLPEAATGDSWSLLSRIPIELAELVALLVFTRPESCAPWATRLCDGLGRRVLAVDAAGHRREWRYDRAGNEVWFHDADGVVRQRRMQRWNLVGAEVDGLGHTTRYEYSSTEQVVRVVDAGGTVSEYEYDEKDRLVRVRRHGVVKEEYTWNTGDRLVQKRDGCGQVLLRMEYLKESRSEMRHLASGGWLQLEYDERGRPTRASTDKHEVELRRDVVGRILFDRRDGSGVDRERTHARCRTTVLGRFTWTLEGDELEGLLVVVDPKGGKHQIWRDPKGLVLRSHAHGSCELLQHDVQGRLCSSLAWRHPREGIQPARWVRYEYTAEGDLISQWDGQRGRIYYSVDAAHRLTGEQGAHGDSRYRLDAAGNLLEKPGLRGVLLAEGNRLAAANDETFSYDSRNHLAERRGTGGSRTRYTYDSSDRLIRVEDGRGEPWTADYDGLGRRLCCGRGVRQTHFYWDGERLAAEVSAEGRLRVYVYAAHDALVPVLLVDYESVNAAPESGMVYALFTNQAGVPSYVEDESGRTVWWAEHIEPYGQVAVGSGAEFELNIRLPGHYLDEDTGLVYNRFRYYDPVLGRYLQGDPLGLAGGINLYAYAPNPLVQFDVLGLTHKGRGDSNGALGDDGLTESVPSNPPEGHAHVDASPKRYPGPSIDSERAMQVVLDELQKAGVGKNRVPSVTVLSHKNGSVTIGVSGEASTVKYVKDALSDRLPSNYTVADALPEDFPVEPALYPNGQMIASRTCGEPKAWNAASQNPSPVTGQSVKFRGDPAKNKYRVDENNPEDVNMKPCPSCDLNQGGFIGDTQIEPRP</sequence>
<dbReference type="EMBL" id="ANAH02000001">
    <property type="protein sequence ID" value="EPX64761.1"/>
    <property type="molecule type" value="Genomic_DNA"/>
</dbReference>
<evidence type="ECO:0000313" key="6">
    <source>
        <dbReference type="Proteomes" id="UP000011682"/>
    </source>
</evidence>
<accession>S9PP05</accession>
<feature type="region of interest" description="Disordered" evidence="2">
    <location>
        <begin position="1297"/>
        <end position="1359"/>
    </location>
</feature>
<dbReference type="NCBIfam" id="TIGR03696">
    <property type="entry name" value="Rhs_assc_core"/>
    <property type="match status" value="1"/>
</dbReference>
<dbReference type="eggNOG" id="COG3209">
    <property type="taxonomic scope" value="Bacteria"/>
</dbReference>
<dbReference type="Pfam" id="PF20148">
    <property type="entry name" value="DUF6531"/>
    <property type="match status" value="1"/>
</dbReference>
<evidence type="ECO:0000259" key="3">
    <source>
        <dbReference type="Pfam" id="PF20148"/>
    </source>
</evidence>
<evidence type="ECO:0000313" key="5">
    <source>
        <dbReference type="EMBL" id="EPX64761.1"/>
    </source>
</evidence>
<dbReference type="NCBIfam" id="TIGR01643">
    <property type="entry name" value="YD_repeat_2x"/>
    <property type="match status" value="5"/>
</dbReference>
<evidence type="ECO:0000256" key="2">
    <source>
        <dbReference type="SAM" id="MobiDB-lite"/>
    </source>
</evidence>
<feature type="domain" description="Teneurin-like YD-shell" evidence="4">
    <location>
        <begin position="884"/>
        <end position="1132"/>
    </location>
</feature>
<evidence type="ECO:0000256" key="1">
    <source>
        <dbReference type="ARBA" id="ARBA00022737"/>
    </source>
</evidence>
<dbReference type="InterPro" id="IPR050708">
    <property type="entry name" value="T6SS_VgrG/RHS"/>
</dbReference>
<dbReference type="PANTHER" id="PTHR32305">
    <property type="match status" value="1"/>
</dbReference>
<dbReference type="CDD" id="cd14740">
    <property type="entry name" value="PAAR_4"/>
    <property type="match status" value="1"/>
</dbReference>
<organism evidence="5 6">
    <name type="scientific">Cystobacter fuscus (strain ATCC 25194 / DSM 2262 / NBRC 100088 / M29)</name>
    <dbReference type="NCBI Taxonomy" id="1242864"/>
    <lineage>
        <taxon>Bacteria</taxon>
        <taxon>Pseudomonadati</taxon>
        <taxon>Myxococcota</taxon>
        <taxon>Myxococcia</taxon>
        <taxon>Myxococcales</taxon>
        <taxon>Cystobacterineae</taxon>
        <taxon>Archangiaceae</taxon>
        <taxon>Cystobacter</taxon>
    </lineage>
</organism>
<keyword evidence="6" id="KW-1185">Reference proteome</keyword>
<keyword evidence="1" id="KW-0677">Repeat</keyword>
<reference evidence="5" key="1">
    <citation type="submission" date="2013-05" db="EMBL/GenBank/DDBJ databases">
        <title>Genome assembly of Cystobacter fuscus DSM 2262.</title>
        <authorList>
            <person name="Sharma G."/>
            <person name="Khatri I."/>
            <person name="Kaur C."/>
            <person name="Mayilraj S."/>
            <person name="Subramanian S."/>
        </authorList>
    </citation>
    <scope>NUCLEOTIDE SEQUENCE [LARGE SCALE GENOMIC DNA]</scope>
    <source>
        <strain evidence="5">DSM 2262</strain>
    </source>
</reference>
<dbReference type="InterPro" id="IPR045351">
    <property type="entry name" value="DUF6531"/>
</dbReference>
<dbReference type="InterPro" id="IPR022385">
    <property type="entry name" value="Rhs_assc_core"/>
</dbReference>
<dbReference type="PANTHER" id="PTHR32305:SF15">
    <property type="entry name" value="PROTEIN RHSA-RELATED"/>
    <property type="match status" value="1"/>
</dbReference>
<evidence type="ECO:0000259" key="4">
    <source>
        <dbReference type="Pfam" id="PF25023"/>
    </source>
</evidence>
<feature type="compositionally biased region" description="Basic and acidic residues" evidence="2">
    <location>
        <begin position="1315"/>
        <end position="1328"/>
    </location>
</feature>
<proteinExistence type="predicted"/>
<protein>
    <recommendedName>
        <fullName evidence="7">Rhs family protein</fullName>
    </recommendedName>
</protein>
<comment type="caution">
    <text evidence="5">The sequence shown here is derived from an EMBL/GenBank/DDBJ whole genome shotgun (WGS) entry which is preliminary data.</text>
</comment>
<name>S9PP05_CYSF2</name>
<dbReference type="Proteomes" id="UP000011682">
    <property type="component" value="Unassembled WGS sequence"/>
</dbReference>
<evidence type="ECO:0008006" key="7">
    <source>
        <dbReference type="Google" id="ProtNLM"/>
    </source>
</evidence>
<dbReference type="InterPro" id="IPR056823">
    <property type="entry name" value="TEN-like_YD-shell"/>
</dbReference>
<dbReference type="InterPro" id="IPR006530">
    <property type="entry name" value="YD"/>
</dbReference>
<dbReference type="Pfam" id="PF25023">
    <property type="entry name" value="TEN_YD-shell"/>
    <property type="match status" value="1"/>
</dbReference>
<feature type="compositionally biased region" description="Polar residues" evidence="2">
    <location>
        <begin position="1300"/>
        <end position="1312"/>
    </location>
</feature>
<dbReference type="Gene3D" id="2.180.10.10">
    <property type="entry name" value="RHS repeat-associated core"/>
    <property type="match status" value="3"/>
</dbReference>
<feature type="domain" description="DUF6531" evidence="3">
    <location>
        <begin position="193"/>
        <end position="266"/>
    </location>
</feature>